<name>A0A1Y5TJY0_9RHOB</name>
<dbReference type="RefSeq" id="WP_085869956.1">
    <property type="nucleotide sequence ID" value="NZ_FWFQ01000039.1"/>
</dbReference>
<evidence type="ECO:0000259" key="1">
    <source>
        <dbReference type="Pfam" id="PF13403"/>
    </source>
</evidence>
<evidence type="ECO:0000313" key="3">
    <source>
        <dbReference type="Proteomes" id="UP000193409"/>
    </source>
</evidence>
<organism evidence="2 3">
    <name type="scientific">Pseudoruegeria aquimaris</name>
    <dbReference type="NCBI Taxonomy" id="393663"/>
    <lineage>
        <taxon>Bacteria</taxon>
        <taxon>Pseudomonadati</taxon>
        <taxon>Pseudomonadota</taxon>
        <taxon>Alphaproteobacteria</taxon>
        <taxon>Rhodobacterales</taxon>
        <taxon>Roseobacteraceae</taxon>
        <taxon>Pseudoruegeria</taxon>
    </lineage>
</organism>
<feature type="domain" description="Hedgehog/Intein (Hint)" evidence="1">
    <location>
        <begin position="154"/>
        <end position="291"/>
    </location>
</feature>
<reference evidence="2 3" key="1">
    <citation type="submission" date="2017-03" db="EMBL/GenBank/DDBJ databases">
        <authorList>
            <person name="Afonso C.L."/>
            <person name="Miller P.J."/>
            <person name="Scott M.A."/>
            <person name="Spackman E."/>
            <person name="Goraichik I."/>
            <person name="Dimitrov K.M."/>
            <person name="Suarez D.L."/>
            <person name="Swayne D.E."/>
        </authorList>
    </citation>
    <scope>NUCLEOTIDE SEQUENCE [LARGE SCALE GENOMIC DNA]</scope>
    <source>
        <strain evidence="2 3">CECT 7680</strain>
    </source>
</reference>
<dbReference type="InterPro" id="IPR028992">
    <property type="entry name" value="Hedgehog/Intein_dom"/>
</dbReference>
<sequence length="358" mass="38122">MVGVLSASLLTGAHSHHPLQDLGVGEDGKNKGKSAGLAGIEIWSTEYGLVHSFHPDDCILQNETAQALCAAFPAGPTASGAALGPREALFLVDHQSRCFLRHPANPEARPPFPLSAGYREMASFETPLRPGLRLLQRELFGFLAALPTSGCRGLASGTQLACEHGPEAIEAVRPGTRVHTPSGLQTVLAIARTPLSPTVMTCFPRFAPMVFPANALGNPDAFTLAPDQGIRVGGPNVEYDFGETEVLVSAREFAPLSRAFTDRPATGFTYYNLILAEPEPVNVGGLWTETVNLSTISPEWLPRMQAAGLLSALSDCPLQALMHLAPAARHLRRFEAQSLLYELTRDGGAISRAAFAIG</sequence>
<evidence type="ECO:0000313" key="2">
    <source>
        <dbReference type="EMBL" id="SLN65831.1"/>
    </source>
</evidence>
<protein>
    <recommendedName>
        <fullName evidence="1">Hedgehog/Intein (Hint) domain-containing protein</fullName>
    </recommendedName>
</protein>
<dbReference type="Pfam" id="PF13403">
    <property type="entry name" value="Hint_2"/>
    <property type="match status" value="1"/>
</dbReference>
<dbReference type="EMBL" id="FWFQ01000039">
    <property type="protein sequence ID" value="SLN65831.1"/>
    <property type="molecule type" value="Genomic_DNA"/>
</dbReference>
<dbReference type="AlphaFoldDB" id="A0A1Y5TJY0"/>
<dbReference type="OrthoDB" id="6305173at2"/>
<proteinExistence type="predicted"/>
<accession>A0A1Y5TJY0</accession>
<gene>
    <name evidence="2" type="ORF">PSA7680_03473</name>
</gene>
<dbReference type="Proteomes" id="UP000193409">
    <property type="component" value="Unassembled WGS sequence"/>
</dbReference>
<keyword evidence="3" id="KW-1185">Reference proteome</keyword>